<gene>
    <name evidence="1" type="ORF">A8975_1594</name>
</gene>
<name>A0ABY2G4L6_9FLAO</name>
<organism evidence="1 2">
    <name type="scientific">Meridianimaribacter flavus</name>
    <dbReference type="NCBI Taxonomy" id="571115"/>
    <lineage>
        <taxon>Bacteria</taxon>
        <taxon>Pseudomonadati</taxon>
        <taxon>Bacteroidota</taxon>
        <taxon>Flavobacteriia</taxon>
        <taxon>Flavobacteriales</taxon>
        <taxon>Flavobacteriaceae</taxon>
        <taxon>Meridianimaribacter</taxon>
    </lineage>
</organism>
<reference evidence="1 2" key="1">
    <citation type="submission" date="2019-03" db="EMBL/GenBank/DDBJ databases">
        <title>Genomic Encyclopedia of Type Strains, Phase III (KMG-III): the genomes of soil and plant-associated and newly described type strains.</title>
        <authorList>
            <person name="Whitman W."/>
        </authorList>
    </citation>
    <scope>NUCLEOTIDE SEQUENCE [LARGE SCALE GENOMIC DNA]</scope>
    <source>
        <strain evidence="1 2">CGMCC 1.10957</strain>
    </source>
</reference>
<dbReference type="EMBL" id="SOQZ01000003">
    <property type="protein sequence ID" value="TDY11755.1"/>
    <property type="molecule type" value="Genomic_DNA"/>
</dbReference>
<protein>
    <submittedName>
        <fullName evidence="1">Uncharacterized protein</fullName>
    </submittedName>
</protein>
<keyword evidence="2" id="KW-1185">Reference proteome</keyword>
<comment type="caution">
    <text evidence="1">The sequence shown here is derived from an EMBL/GenBank/DDBJ whole genome shotgun (WGS) entry which is preliminary data.</text>
</comment>
<evidence type="ECO:0000313" key="2">
    <source>
        <dbReference type="Proteomes" id="UP000294930"/>
    </source>
</evidence>
<proteinExistence type="predicted"/>
<dbReference type="Proteomes" id="UP000294930">
    <property type="component" value="Unassembled WGS sequence"/>
</dbReference>
<evidence type="ECO:0000313" key="1">
    <source>
        <dbReference type="EMBL" id="TDY11755.1"/>
    </source>
</evidence>
<sequence length="42" mass="5279">MLWILLILVGAFILVKTIFTNNQRLRERRNKDTMFNKRRFRR</sequence>
<accession>A0ABY2G4L6</accession>